<protein>
    <submittedName>
        <fullName evidence="11">Pyridine nucleotide-disulfide oxidoreductase</fullName>
    </submittedName>
</protein>
<dbReference type="InterPro" id="IPR012999">
    <property type="entry name" value="Pyr_OxRdtase_I_AS"/>
</dbReference>
<feature type="binding site" evidence="8">
    <location>
        <position position="265"/>
    </location>
    <ligand>
        <name>NAD(+)</name>
        <dbReference type="ChEBI" id="CHEBI:57540"/>
    </ligand>
</feature>
<dbReference type="GO" id="GO:0016668">
    <property type="term" value="F:oxidoreductase activity, acting on a sulfur group of donors, NAD(P) as acceptor"/>
    <property type="evidence" value="ECO:0007669"/>
    <property type="project" value="InterPro"/>
</dbReference>
<dbReference type="SUPFAM" id="SSF51905">
    <property type="entry name" value="FAD/NAD(P)-binding domain"/>
    <property type="match status" value="1"/>
</dbReference>
<feature type="binding site" evidence="8">
    <location>
        <begin position="139"/>
        <end position="141"/>
    </location>
    <ligand>
        <name>FAD</name>
        <dbReference type="ChEBI" id="CHEBI:57692"/>
    </ligand>
</feature>
<feature type="binding site" evidence="8">
    <location>
        <position position="51"/>
    </location>
    <ligand>
        <name>FAD</name>
        <dbReference type="ChEBI" id="CHEBI:57692"/>
    </ligand>
</feature>
<evidence type="ECO:0000313" key="12">
    <source>
        <dbReference type="Proteomes" id="UP000076510"/>
    </source>
</evidence>
<dbReference type="AlphaFoldDB" id="A0A0J5VD41"/>
<feature type="binding site" evidence="8">
    <location>
        <position position="199"/>
    </location>
    <ligand>
        <name>NAD(+)</name>
        <dbReference type="ChEBI" id="CHEBI:57540"/>
    </ligand>
</feature>
<dbReference type="InterPro" id="IPR036188">
    <property type="entry name" value="FAD/NAD-bd_sf"/>
</dbReference>
<feature type="binding site" evidence="8">
    <location>
        <begin position="176"/>
        <end position="183"/>
    </location>
    <ligand>
        <name>NAD(+)</name>
        <dbReference type="ChEBI" id="CHEBI:57540"/>
    </ligand>
</feature>
<feature type="binding site" evidence="8">
    <location>
        <position position="306"/>
    </location>
    <ligand>
        <name>FAD</name>
        <dbReference type="ChEBI" id="CHEBI:57692"/>
    </ligand>
</feature>
<evidence type="ECO:0000256" key="2">
    <source>
        <dbReference type="ARBA" id="ARBA00022630"/>
    </source>
</evidence>
<dbReference type="SUPFAM" id="SSF55424">
    <property type="entry name" value="FAD/NAD-linked reductases, dimerisation (C-terminal) domain"/>
    <property type="match status" value="1"/>
</dbReference>
<dbReference type="PRINTS" id="PR00368">
    <property type="entry name" value="FADPNR"/>
</dbReference>
<keyword evidence="4" id="KW-0521">NADP</keyword>
<evidence type="ECO:0000256" key="4">
    <source>
        <dbReference type="ARBA" id="ARBA00022857"/>
    </source>
</evidence>
<evidence type="ECO:0000256" key="5">
    <source>
        <dbReference type="ARBA" id="ARBA00023002"/>
    </source>
</evidence>
<dbReference type="PATRIC" id="fig|189381.10.peg.1839"/>
<evidence type="ECO:0000256" key="10">
    <source>
        <dbReference type="RuleBase" id="RU003691"/>
    </source>
</evidence>
<keyword evidence="2 10" id="KW-0285">Flavoprotein</keyword>
<proteinExistence type="inferred from homology"/>
<comment type="similarity">
    <text evidence="1 10">Belongs to the class-I pyridine nucleotide-disulfide oxidoreductase family.</text>
</comment>
<reference evidence="12" key="1">
    <citation type="submission" date="2016-01" db="EMBL/GenBank/DDBJ databases">
        <title>Whole genome sequencing of Bhargavaea cecembensis T14.</title>
        <authorList>
            <person name="Hong K.W."/>
        </authorList>
    </citation>
    <scope>NUCLEOTIDE SEQUENCE [LARGE SCALE GENOMIC DNA]</scope>
    <source>
        <strain evidence="12">M19</strain>
    </source>
</reference>
<keyword evidence="3 8" id="KW-0274">FAD</keyword>
<gene>
    <name evidence="11" type="ORF">AV649_17965</name>
</gene>
<keyword evidence="7 10" id="KW-0676">Redox-active center</keyword>
<accession>A0A0J5VD41</accession>
<sequence length="474" mass="51212">MEKYDVMVIGGGSAGLTVASGAASLGARVALIEQSGRLGGDCLHFGCVPSKAFIQAAKEVSIARKAASFGFDVSGAVDMSAVKKRVEEAVASIQQHDDPERFTELGVDIYFGRAEFVTPNALLIEGEDYVYGKSIVIATGSSPLIPDIPGLEDVSYHTNESVFDLEQLPEKAIFIGGGPISLEIAQAFSRLGSDVTVVEKASSILSKEDRDIQEVAIEVLQEDVRIVTDADIQKVTKDGNGLSLHCTVDGKDLHINGDMLFVGTGRKPNSEALNVDKAGVETDQKGFIPAGDDLRTNVSHIFSIGDANGRYFFTHAAGMEGKQVVQNAVFGLKGKVNYDQLPWVTYTSPEIFHAGMTEEEAKESGIKYKVYQTTLDEVDRFVADHQTRGLVKILTDWKGKILGAHAVGEGAGDWMQPVLYAMAKNNGIGSLSNMTYPYPNHAAAVQQTADLFWREKLFDGPVPAVTKKLIEYKR</sequence>
<comment type="caution">
    <text evidence="11">The sequence shown here is derived from an EMBL/GenBank/DDBJ whole genome shotgun (WGS) entry which is preliminary data.</text>
</comment>
<evidence type="ECO:0000313" key="11">
    <source>
        <dbReference type="EMBL" id="KZE50106.1"/>
    </source>
</evidence>
<keyword evidence="6" id="KW-1015">Disulfide bond</keyword>
<evidence type="ECO:0000256" key="9">
    <source>
        <dbReference type="PIRSR" id="PIRSR000350-4"/>
    </source>
</evidence>
<dbReference type="PANTHER" id="PTHR43014:SF2">
    <property type="entry name" value="MERCURIC REDUCTASE"/>
    <property type="match status" value="1"/>
</dbReference>
<dbReference type="Pfam" id="PF02852">
    <property type="entry name" value="Pyr_redox_dim"/>
    <property type="match status" value="1"/>
</dbReference>
<dbReference type="InterPro" id="IPR023753">
    <property type="entry name" value="FAD/NAD-binding_dom"/>
</dbReference>
<dbReference type="PRINTS" id="PR00411">
    <property type="entry name" value="PNDRDTASEI"/>
</dbReference>
<comment type="cofactor">
    <cofactor evidence="8">
        <name>FAD</name>
        <dbReference type="ChEBI" id="CHEBI:57692"/>
    </cofactor>
    <text evidence="8">Binds 1 FAD per subunit.</text>
</comment>
<keyword evidence="5 10" id="KW-0560">Oxidoreductase</keyword>
<keyword evidence="8" id="KW-0547">Nucleotide-binding</keyword>
<dbReference type="Pfam" id="PF07992">
    <property type="entry name" value="Pyr_redox_2"/>
    <property type="match status" value="1"/>
</dbReference>
<dbReference type="InterPro" id="IPR004099">
    <property type="entry name" value="Pyr_nucl-diS_OxRdtase_dimer"/>
</dbReference>
<feature type="disulfide bond" description="Redox-active" evidence="9">
    <location>
        <begin position="42"/>
        <end position="47"/>
    </location>
</feature>
<evidence type="ECO:0000256" key="1">
    <source>
        <dbReference type="ARBA" id="ARBA00007532"/>
    </source>
</evidence>
<dbReference type="PROSITE" id="PS00076">
    <property type="entry name" value="PYRIDINE_REDOX_1"/>
    <property type="match status" value="1"/>
</dbReference>
<dbReference type="Gene3D" id="3.50.50.60">
    <property type="entry name" value="FAD/NAD(P)-binding domain"/>
    <property type="match status" value="2"/>
</dbReference>
<dbReference type="InterPro" id="IPR016156">
    <property type="entry name" value="FAD/NAD-linked_Rdtase_dimer_sf"/>
</dbReference>
<dbReference type="GO" id="GO:0050660">
    <property type="term" value="F:flavin adenine dinucleotide binding"/>
    <property type="evidence" value="ECO:0007669"/>
    <property type="project" value="TreeGrafter"/>
</dbReference>
<evidence type="ECO:0000256" key="7">
    <source>
        <dbReference type="ARBA" id="ARBA00023284"/>
    </source>
</evidence>
<evidence type="ECO:0000256" key="6">
    <source>
        <dbReference type="ARBA" id="ARBA00023157"/>
    </source>
</evidence>
<name>A0A0J5VD41_9BACI</name>
<dbReference type="OrthoDB" id="9800167at2"/>
<dbReference type="PIRSF" id="PIRSF000350">
    <property type="entry name" value="Mercury_reductase_MerA"/>
    <property type="match status" value="1"/>
</dbReference>
<dbReference type="InterPro" id="IPR001100">
    <property type="entry name" value="Pyr_nuc-diS_OxRdtase"/>
</dbReference>
<keyword evidence="8" id="KW-0520">NAD</keyword>
<evidence type="ECO:0000256" key="3">
    <source>
        <dbReference type="ARBA" id="ARBA00022827"/>
    </source>
</evidence>
<dbReference type="EMBL" id="LQQY01000011">
    <property type="protein sequence ID" value="KZE50106.1"/>
    <property type="molecule type" value="Genomic_DNA"/>
</dbReference>
<dbReference type="GO" id="GO:0003955">
    <property type="term" value="F:NAD(P)H dehydrogenase (quinone) activity"/>
    <property type="evidence" value="ECO:0007669"/>
    <property type="project" value="TreeGrafter"/>
</dbReference>
<evidence type="ECO:0000256" key="8">
    <source>
        <dbReference type="PIRSR" id="PIRSR000350-3"/>
    </source>
</evidence>
<dbReference type="PANTHER" id="PTHR43014">
    <property type="entry name" value="MERCURIC REDUCTASE"/>
    <property type="match status" value="1"/>
</dbReference>
<dbReference type="Gene3D" id="3.30.390.30">
    <property type="match status" value="1"/>
</dbReference>
<dbReference type="Proteomes" id="UP000076510">
    <property type="component" value="Unassembled WGS sequence"/>
</dbReference>
<organism evidence="11 12">
    <name type="scientific">Rossellomorea marisflavi</name>
    <dbReference type="NCBI Taxonomy" id="189381"/>
    <lineage>
        <taxon>Bacteria</taxon>
        <taxon>Bacillati</taxon>
        <taxon>Bacillota</taxon>
        <taxon>Bacilli</taxon>
        <taxon>Bacillales</taxon>
        <taxon>Bacillaceae</taxon>
        <taxon>Rossellomorea</taxon>
    </lineage>
</organism>
<dbReference type="RefSeq" id="WP_048007242.1">
    <property type="nucleotide sequence ID" value="NZ_JBLGCT010000001.1"/>
</dbReference>